<keyword evidence="3" id="KW-1185">Reference proteome</keyword>
<dbReference type="InParanoid" id="A0A672H5T7"/>
<feature type="region of interest" description="Disordered" evidence="1">
    <location>
        <begin position="54"/>
        <end position="77"/>
    </location>
</feature>
<accession>A0A672H5T7</accession>
<reference evidence="2" key="3">
    <citation type="submission" date="2025-09" db="UniProtKB">
        <authorList>
            <consortium name="Ensembl"/>
        </authorList>
    </citation>
    <scope>IDENTIFICATION</scope>
</reference>
<proteinExistence type="predicted"/>
<evidence type="ECO:0000313" key="2">
    <source>
        <dbReference type="Ensembl" id="ENSSFAP00005024420.1"/>
    </source>
</evidence>
<reference evidence="2" key="2">
    <citation type="submission" date="2025-08" db="UniProtKB">
        <authorList>
            <consortium name="Ensembl"/>
        </authorList>
    </citation>
    <scope>IDENTIFICATION</scope>
</reference>
<dbReference type="Ensembl" id="ENSSFAT00005025400.1">
    <property type="protein sequence ID" value="ENSSFAP00005024420.1"/>
    <property type="gene ID" value="ENSSFAG00005012576.1"/>
</dbReference>
<feature type="region of interest" description="Disordered" evidence="1">
    <location>
        <begin position="1"/>
        <end position="21"/>
    </location>
</feature>
<dbReference type="AlphaFoldDB" id="A0A672H5T7"/>
<name>A0A672H5T7_SALFA</name>
<organism evidence="2 3">
    <name type="scientific">Salarias fasciatus</name>
    <name type="common">Jewelled blenny</name>
    <name type="synonym">Blennius fasciatus</name>
    <dbReference type="NCBI Taxonomy" id="181472"/>
    <lineage>
        <taxon>Eukaryota</taxon>
        <taxon>Metazoa</taxon>
        <taxon>Chordata</taxon>
        <taxon>Craniata</taxon>
        <taxon>Vertebrata</taxon>
        <taxon>Euteleostomi</taxon>
        <taxon>Actinopterygii</taxon>
        <taxon>Neopterygii</taxon>
        <taxon>Teleostei</taxon>
        <taxon>Neoteleostei</taxon>
        <taxon>Acanthomorphata</taxon>
        <taxon>Ovalentaria</taxon>
        <taxon>Blenniimorphae</taxon>
        <taxon>Blenniiformes</taxon>
        <taxon>Blennioidei</taxon>
        <taxon>Blenniidae</taxon>
        <taxon>Salariinae</taxon>
        <taxon>Salarias</taxon>
    </lineage>
</organism>
<evidence type="ECO:0000256" key="1">
    <source>
        <dbReference type="SAM" id="MobiDB-lite"/>
    </source>
</evidence>
<protein>
    <submittedName>
        <fullName evidence="2">Uncharacterized protein</fullName>
    </submittedName>
</protein>
<reference evidence="2" key="1">
    <citation type="submission" date="2019-06" db="EMBL/GenBank/DDBJ databases">
        <authorList>
            <consortium name="Wellcome Sanger Institute Data Sharing"/>
        </authorList>
    </citation>
    <scope>NUCLEOTIDE SEQUENCE [LARGE SCALE GENOMIC DNA]</scope>
</reference>
<evidence type="ECO:0000313" key="3">
    <source>
        <dbReference type="Proteomes" id="UP000472267"/>
    </source>
</evidence>
<sequence>MDGWSQTWDRGLLRGERRLDPPPDLEVCSIDGLTLSLRSIPNRLHLLPEKHQSRAAGWGCPGRRRCESSTRLQNDAV</sequence>
<dbReference type="Proteomes" id="UP000472267">
    <property type="component" value="Chromosome 17"/>
</dbReference>
<feature type="compositionally biased region" description="Basic and acidic residues" evidence="1">
    <location>
        <begin position="11"/>
        <end position="21"/>
    </location>
</feature>